<name>A0A6A6B8T1_9PEZI</name>
<dbReference type="Proteomes" id="UP000799438">
    <property type="component" value="Unassembled WGS sequence"/>
</dbReference>
<gene>
    <name evidence="2" type="ORF">K452DRAFT_64194</name>
</gene>
<evidence type="ECO:0000313" key="2">
    <source>
        <dbReference type="EMBL" id="KAF2139695.1"/>
    </source>
</evidence>
<evidence type="ECO:0000256" key="1">
    <source>
        <dbReference type="SAM" id="MobiDB-lite"/>
    </source>
</evidence>
<dbReference type="RefSeq" id="XP_033395408.1">
    <property type="nucleotide sequence ID" value="XM_033546959.1"/>
</dbReference>
<feature type="region of interest" description="Disordered" evidence="1">
    <location>
        <begin position="78"/>
        <end position="101"/>
    </location>
</feature>
<proteinExistence type="predicted"/>
<evidence type="ECO:0000313" key="3">
    <source>
        <dbReference type="Proteomes" id="UP000799438"/>
    </source>
</evidence>
<protein>
    <submittedName>
        <fullName evidence="2">Uncharacterized protein</fullName>
    </submittedName>
</protein>
<dbReference type="AlphaFoldDB" id="A0A6A6B8T1"/>
<accession>A0A6A6B8T1</accession>
<reference evidence="2" key="1">
    <citation type="journal article" date="2020" name="Stud. Mycol.">
        <title>101 Dothideomycetes genomes: a test case for predicting lifestyles and emergence of pathogens.</title>
        <authorList>
            <person name="Haridas S."/>
            <person name="Albert R."/>
            <person name="Binder M."/>
            <person name="Bloem J."/>
            <person name="Labutti K."/>
            <person name="Salamov A."/>
            <person name="Andreopoulos B."/>
            <person name="Baker S."/>
            <person name="Barry K."/>
            <person name="Bills G."/>
            <person name="Bluhm B."/>
            <person name="Cannon C."/>
            <person name="Castanera R."/>
            <person name="Culley D."/>
            <person name="Daum C."/>
            <person name="Ezra D."/>
            <person name="Gonzalez J."/>
            <person name="Henrissat B."/>
            <person name="Kuo A."/>
            <person name="Liang C."/>
            <person name="Lipzen A."/>
            <person name="Lutzoni F."/>
            <person name="Magnuson J."/>
            <person name="Mondo S."/>
            <person name="Nolan M."/>
            <person name="Ohm R."/>
            <person name="Pangilinan J."/>
            <person name="Park H.-J."/>
            <person name="Ramirez L."/>
            <person name="Alfaro M."/>
            <person name="Sun H."/>
            <person name="Tritt A."/>
            <person name="Yoshinaga Y."/>
            <person name="Zwiers L.-H."/>
            <person name="Turgeon B."/>
            <person name="Goodwin S."/>
            <person name="Spatafora J."/>
            <person name="Crous P."/>
            <person name="Grigoriev I."/>
        </authorList>
    </citation>
    <scope>NUCLEOTIDE SEQUENCE</scope>
    <source>
        <strain evidence="2">CBS 121167</strain>
    </source>
</reference>
<dbReference type="GeneID" id="54304466"/>
<keyword evidence="3" id="KW-1185">Reference proteome</keyword>
<dbReference type="EMBL" id="ML995492">
    <property type="protein sequence ID" value="KAF2139695.1"/>
    <property type="molecule type" value="Genomic_DNA"/>
</dbReference>
<sequence length="157" mass="18077">MSWCWCGHDLPRLAMGAGCLQYLIRSFQCLQLLFVYLRTVLYSTVRHLAKKAMAMFIHSGLLARRYLHIIPFKFTLPSKQPQQQRQDVHSPPSPHPTPSIRTVPNPKFCYLSTYVQEGLNKKKHTPTKHLLPFLLLFPPFPSADDNDDDGDDDISKQ</sequence>
<organism evidence="2 3">
    <name type="scientific">Aplosporella prunicola CBS 121167</name>
    <dbReference type="NCBI Taxonomy" id="1176127"/>
    <lineage>
        <taxon>Eukaryota</taxon>
        <taxon>Fungi</taxon>
        <taxon>Dikarya</taxon>
        <taxon>Ascomycota</taxon>
        <taxon>Pezizomycotina</taxon>
        <taxon>Dothideomycetes</taxon>
        <taxon>Dothideomycetes incertae sedis</taxon>
        <taxon>Botryosphaeriales</taxon>
        <taxon>Aplosporellaceae</taxon>
        <taxon>Aplosporella</taxon>
    </lineage>
</organism>